<accession>A0AA41UVW3</accession>
<keyword evidence="1" id="KW-0472">Membrane</keyword>
<comment type="caution">
    <text evidence="2">The sequence shown here is derived from an EMBL/GenBank/DDBJ whole genome shotgun (WGS) entry which is preliminary data.</text>
</comment>
<dbReference type="AlphaFoldDB" id="A0AA41UVW3"/>
<dbReference type="EMBL" id="JAJJMA010012711">
    <property type="protein sequence ID" value="MCL7022579.1"/>
    <property type="molecule type" value="Genomic_DNA"/>
</dbReference>
<evidence type="ECO:0000256" key="1">
    <source>
        <dbReference type="SAM" id="Phobius"/>
    </source>
</evidence>
<dbReference type="Proteomes" id="UP001177140">
    <property type="component" value="Unassembled WGS sequence"/>
</dbReference>
<reference evidence="2" key="1">
    <citation type="submission" date="2022-03" db="EMBL/GenBank/DDBJ databases">
        <title>A functionally conserved STORR gene fusion in Papaver species that diverged 16.8 million years ago.</title>
        <authorList>
            <person name="Catania T."/>
        </authorList>
    </citation>
    <scope>NUCLEOTIDE SEQUENCE</scope>
    <source>
        <strain evidence="2">S-191538</strain>
    </source>
</reference>
<evidence type="ECO:0000313" key="3">
    <source>
        <dbReference type="Proteomes" id="UP001177140"/>
    </source>
</evidence>
<proteinExistence type="predicted"/>
<protein>
    <submittedName>
        <fullName evidence="2">Uncharacterized protein</fullName>
    </submittedName>
</protein>
<keyword evidence="1" id="KW-1133">Transmembrane helix</keyword>
<organism evidence="2 3">
    <name type="scientific">Papaver nudicaule</name>
    <name type="common">Iceland poppy</name>
    <dbReference type="NCBI Taxonomy" id="74823"/>
    <lineage>
        <taxon>Eukaryota</taxon>
        <taxon>Viridiplantae</taxon>
        <taxon>Streptophyta</taxon>
        <taxon>Embryophyta</taxon>
        <taxon>Tracheophyta</taxon>
        <taxon>Spermatophyta</taxon>
        <taxon>Magnoliopsida</taxon>
        <taxon>Ranunculales</taxon>
        <taxon>Papaveraceae</taxon>
        <taxon>Papaveroideae</taxon>
        <taxon>Papaver</taxon>
    </lineage>
</organism>
<name>A0AA41UVW3_PAPNU</name>
<evidence type="ECO:0000313" key="2">
    <source>
        <dbReference type="EMBL" id="MCL7022579.1"/>
    </source>
</evidence>
<keyword evidence="1" id="KW-0812">Transmembrane</keyword>
<sequence>MANRLGGFAKVLSTAKNSTRKEGFRRRFCSAAEKVFGDIDYRSLTDAQMQKFMDRKVGRELTIRILKAVSIGSALGLAIGGVYSYLVMGYYPFKKFGTIKSHSLLNDFVANTGCCLCYNYAFKKCSLR</sequence>
<gene>
    <name evidence="2" type="ORF">MKW94_014787</name>
</gene>
<keyword evidence="3" id="KW-1185">Reference proteome</keyword>
<feature type="transmembrane region" description="Helical" evidence="1">
    <location>
        <begin position="65"/>
        <end position="86"/>
    </location>
</feature>